<dbReference type="STRING" id="104452.A0A0L7LHD8"/>
<dbReference type="Gene3D" id="2.30.29.30">
    <property type="entry name" value="Pleckstrin-homology domain (PH domain)/Phosphotyrosine-binding domain (PTB)"/>
    <property type="match status" value="2"/>
</dbReference>
<protein>
    <submittedName>
        <fullName evidence="2">General transcription factor IIH subunit 1</fullName>
    </submittedName>
</protein>
<dbReference type="SUPFAM" id="SSF50729">
    <property type="entry name" value="PH domain-like"/>
    <property type="match status" value="1"/>
</dbReference>
<reference evidence="2 3" key="1">
    <citation type="journal article" date="2015" name="Genome Biol. Evol.">
        <title>The genome of winter moth (Operophtera brumata) provides a genomic perspective on sexual dimorphism and phenology.</title>
        <authorList>
            <person name="Derks M.F."/>
            <person name="Smit S."/>
            <person name="Salis L."/>
            <person name="Schijlen E."/>
            <person name="Bossers A."/>
            <person name="Mateman C."/>
            <person name="Pijl A.S."/>
            <person name="de Ridder D."/>
            <person name="Groenen M.A."/>
            <person name="Visser M.E."/>
            <person name="Megens H.J."/>
        </authorList>
    </citation>
    <scope>NUCLEOTIDE SEQUENCE [LARGE SCALE GENOMIC DNA]</scope>
    <source>
        <strain evidence="2">WM2013NL</strain>
        <tissue evidence="2">Head and thorax</tissue>
    </source>
</reference>
<accession>A0A0L7LHD8</accession>
<dbReference type="GO" id="GO:0000439">
    <property type="term" value="C:transcription factor TFIIH core complex"/>
    <property type="evidence" value="ECO:0007669"/>
    <property type="project" value="InterPro"/>
</dbReference>
<dbReference type="Proteomes" id="UP000037510">
    <property type="component" value="Unassembled WGS sequence"/>
</dbReference>
<dbReference type="EMBL" id="JTDY01001132">
    <property type="protein sequence ID" value="KOB74784.1"/>
    <property type="molecule type" value="Genomic_DNA"/>
</dbReference>
<proteinExistence type="predicted"/>
<dbReference type="InterPro" id="IPR027079">
    <property type="entry name" value="Tfb1/GTF2H1"/>
</dbReference>
<evidence type="ECO:0000259" key="1">
    <source>
        <dbReference type="Pfam" id="PF08567"/>
    </source>
</evidence>
<evidence type="ECO:0000313" key="2">
    <source>
        <dbReference type="EMBL" id="KOB74784.1"/>
    </source>
</evidence>
<gene>
    <name evidence="2" type="ORF">OBRU01_08867</name>
</gene>
<dbReference type="GO" id="GO:0006289">
    <property type="term" value="P:nucleotide-excision repair"/>
    <property type="evidence" value="ECO:0007669"/>
    <property type="project" value="InterPro"/>
</dbReference>
<evidence type="ECO:0000313" key="3">
    <source>
        <dbReference type="Proteomes" id="UP000037510"/>
    </source>
</evidence>
<dbReference type="AlphaFoldDB" id="A0A0L7LHD8"/>
<dbReference type="PANTHER" id="PTHR12856">
    <property type="entry name" value="TRANSCRIPTION INITIATION FACTOR IIH-RELATED"/>
    <property type="match status" value="1"/>
</dbReference>
<name>A0A0L7LHD8_OPEBR</name>
<sequence length="192" mass="21553">MTTSSEDVLLSVTHVRYKKGDGTLLLMEQRLAQKISPVGKPKVQLQVVLHSGECSTFHFVNPSGADAQAKDRDQVKMMLQNLLPKFKPQIINSTSDAQESIRRLSYIEGVSGAFLADIQPQTDGCNGLKYNLTQDIIDAIFKTYPAVRKKHVDYDLFGECAKLDDRAIADAMKHTTLDLTVSRRRILRDNHH</sequence>
<comment type="caution">
    <text evidence="2">The sequence shown here is derived from an EMBL/GenBank/DDBJ whole genome shotgun (WGS) entry which is preliminary data.</text>
</comment>
<dbReference type="GO" id="GO:0006351">
    <property type="term" value="P:DNA-templated transcription"/>
    <property type="evidence" value="ECO:0007669"/>
    <property type="project" value="InterPro"/>
</dbReference>
<dbReference type="InterPro" id="IPR013876">
    <property type="entry name" value="TFIIH_BTF_p62_N"/>
</dbReference>
<feature type="domain" description="TFIIH p62 subunit N-terminal" evidence="1">
    <location>
        <begin position="33"/>
        <end position="80"/>
    </location>
</feature>
<dbReference type="CDD" id="cd13229">
    <property type="entry name" value="PH_TFIIH"/>
    <property type="match status" value="1"/>
</dbReference>
<feature type="non-terminal residue" evidence="2">
    <location>
        <position position="192"/>
    </location>
</feature>
<dbReference type="Pfam" id="PF08567">
    <property type="entry name" value="PH_TFIIH"/>
    <property type="match status" value="1"/>
</dbReference>
<dbReference type="InterPro" id="IPR011993">
    <property type="entry name" value="PH-like_dom_sf"/>
</dbReference>
<keyword evidence="3" id="KW-1185">Reference proteome</keyword>
<organism evidence="2 3">
    <name type="scientific">Operophtera brumata</name>
    <name type="common">Winter moth</name>
    <name type="synonym">Phalaena brumata</name>
    <dbReference type="NCBI Taxonomy" id="104452"/>
    <lineage>
        <taxon>Eukaryota</taxon>
        <taxon>Metazoa</taxon>
        <taxon>Ecdysozoa</taxon>
        <taxon>Arthropoda</taxon>
        <taxon>Hexapoda</taxon>
        <taxon>Insecta</taxon>
        <taxon>Pterygota</taxon>
        <taxon>Neoptera</taxon>
        <taxon>Endopterygota</taxon>
        <taxon>Lepidoptera</taxon>
        <taxon>Glossata</taxon>
        <taxon>Ditrysia</taxon>
        <taxon>Geometroidea</taxon>
        <taxon>Geometridae</taxon>
        <taxon>Larentiinae</taxon>
        <taxon>Operophtera</taxon>
    </lineage>
</organism>